<keyword evidence="3" id="KW-1185">Reference proteome</keyword>
<dbReference type="Proteomes" id="UP000504607">
    <property type="component" value="Chromosome 3"/>
</dbReference>
<proteinExistence type="predicted"/>
<gene>
    <name evidence="4 5" type="primary">LOC105040282</name>
</gene>
<dbReference type="RefSeq" id="XP_029118965.1">
    <property type="nucleotide sequence ID" value="XM_029263132.1"/>
</dbReference>
<organism evidence="3 4">
    <name type="scientific">Elaeis guineensis var. tenera</name>
    <name type="common">Oil palm</name>
    <dbReference type="NCBI Taxonomy" id="51953"/>
    <lineage>
        <taxon>Eukaryota</taxon>
        <taxon>Viridiplantae</taxon>
        <taxon>Streptophyta</taxon>
        <taxon>Embryophyta</taxon>
        <taxon>Tracheophyta</taxon>
        <taxon>Spermatophyta</taxon>
        <taxon>Magnoliopsida</taxon>
        <taxon>Liliopsida</taxon>
        <taxon>Arecaceae</taxon>
        <taxon>Arecoideae</taxon>
        <taxon>Cocoseae</taxon>
        <taxon>Elaeidinae</taxon>
        <taxon>Elaeis</taxon>
    </lineage>
</organism>
<dbReference type="OrthoDB" id="10255522at2759"/>
<evidence type="ECO:0000313" key="4">
    <source>
        <dbReference type="RefSeq" id="XP_029118964.1"/>
    </source>
</evidence>
<accession>A0A8N4ICM5</accession>
<dbReference type="GO" id="GO:0000793">
    <property type="term" value="C:condensed chromosome"/>
    <property type="evidence" value="ECO:0007669"/>
    <property type="project" value="TreeGrafter"/>
</dbReference>
<feature type="compositionally biased region" description="Basic and acidic residues" evidence="2">
    <location>
        <begin position="141"/>
        <end position="155"/>
    </location>
</feature>
<dbReference type="GO" id="GO:0000785">
    <property type="term" value="C:chromatin"/>
    <property type="evidence" value="ECO:0007669"/>
    <property type="project" value="TreeGrafter"/>
</dbReference>
<protein>
    <submittedName>
        <fullName evidence="4 5">MAR-binding filament-like protein 1 isoform X1</fullName>
    </submittedName>
</protein>
<evidence type="ECO:0000256" key="1">
    <source>
        <dbReference type="SAM" id="Coils"/>
    </source>
</evidence>
<evidence type="ECO:0000313" key="3">
    <source>
        <dbReference type="Proteomes" id="UP000504607"/>
    </source>
</evidence>
<dbReference type="RefSeq" id="XP_029118964.1">
    <property type="nucleotide sequence ID" value="XM_029263131.1"/>
</dbReference>
<sequence length="832" mass="93292">MGIVSESSISSQSLLSLPFFSSGSSPSLLPCSHRKVAKKKVVVAMASSQGDNGGSSNRRTFLLVGLSVLPLLPLRAIAVEDLAIGNQDMQHQALANFHKHGRGSQIWPRIQAFDLARVKRQDKGIYKKDIVNPEVQALKEAEKEISSKEPNKPEVQKLTGPEQEVSSQEPNTLMLQSLKTPEQEVSSQEPNTLMLQSLTTPEQEISSQEPNPTEQQVHLQNAPGSSFVSLLNGLGIVGSGVLGALYATSQKEKTAMDSTFESMKTKLSENEAMISSLKENFGKRLLKEQEERKKQVTRFKEEEASLVNQLASANGTIAGLRQEVQSEKQLAEDLKAQIGQLESSITQTGADKKILEAKFKEKMDIIDVLQDKISLISLEINDKEKSIEDLKLSLAEKESEYKNVGSMINQTKEDLAHANSTIEQLKEEIFKTGEELTSKISLIDSLNGKNQSLQAEKNNYQRKFDDLIKEYNDFKSTCEKKAALDSKLLSKKDEQLHQLEEKLNLVLEEASNNQSMITELSKERDDVKASLEREVNSMKKLKDEFRITQDTLEASRLEASNLTKELEVAKKSYEELVSKVSNIQDEFHESRKLLVNDLDEAKSTSKLLSDELVSIKEVLKRSEEECNAKSGELNAVMEDREGLKKELLEIYKKLETTVNDLKEERKVVATLNRELEVLGRQIQRDSEARRALETDLDEATRSLDEMNKSALLLSRELENTNSRNASLEAEKEMLVKSLTEQKNLTREAQENIEDAQSLITRLGSERQILEKRSKKLEEELGSAKGEILRLRRQISMSKEAVNEHHPKTNEVASGTPFTVKKATSRRKKGGST</sequence>
<name>A0A8N4ICM5_ELAGV</name>
<evidence type="ECO:0000256" key="2">
    <source>
        <dbReference type="SAM" id="MobiDB-lite"/>
    </source>
</evidence>
<reference evidence="4 5" key="1">
    <citation type="submission" date="2025-04" db="UniProtKB">
        <authorList>
            <consortium name="RefSeq"/>
        </authorList>
    </citation>
    <scope>IDENTIFICATION</scope>
</reference>
<dbReference type="SUPFAM" id="SSF57997">
    <property type="entry name" value="Tropomyosin"/>
    <property type="match status" value="1"/>
</dbReference>
<feature type="compositionally biased region" description="Basic residues" evidence="2">
    <location>
        <begin position="822"/>
        <end position="832"/>
    </location>
</feature>
<dbReference type="GO" id="GO:0007076">
    <property type="term" value="P:mitotic chromosome condensation"/>
    <property type="evidence" value="ECO:0007669"/>
    <property type="project" value="TreeGrafter"/>
</dbReference>
<evidence type="ECO:0000313" key="5">
    <source>
        <dbReference type="RefSeq" id="XP_029118965.1"/>
    </source>
</evidence>
<feature type="region of interest" description="Disordered" evidence="2">
    <location>
        <begin position="798"/>
        <end position="832"/>
    </location>
</feature>
<feature type="coiled-coil region" evidence="1">
    <location>
        <begin position="380"/>
        <end position="793"/>
    </location>
</feature>
<dbReference type="PANTHER" id="PTHR43941:SF5">
    <property type="entry name" value="ELKS_RAB6-INTERACTING_CAST FAMILY PROTEIN"/>
    <property type="match status" value="1"/>
</dbReference>
<keyword evidence="1" id="KW-0175">Coiled coil</keyword>
<feature type="coiled-coil region" evidence="1">
    <location>
        <begin position="317"/>
        <end position="344"/>
    </location>
</feature>
<dbReference type="GO" id="GO:0003682">
    <property type="term" value="F:chromatin binding"/>
    <property type="evidence" value="ECO:0007669"/>
    <property type="project" value="TreeGrafter"/>
</dbReference>
<feature type="region of interest" description="Disordered" evidence="2">
    <location>
        <begin position="198"/>
        <end position="217"/>
    </location>
</feature>
<dbReference type="AlphaFoldDB" id="A0A8N4ICM5"/>
<dbReference type="PANTHER" id="PTHR43941">
    <property type="entry name" value="STRUCTURAL MAINTENANCE OF CHROMOSOMES PROTEIN 2"/>
    <property type="match status" value="1"/>
</dbReference>
<dbReference type="GO" id="GO:0000796">
    <property type="term" value="C:condensin complex"/>
    <property type="evidence" value="ECO:0007669"/>
    <property type="project" value="TreeGrafter"/>
</dbReference>
<feature type="region of interest" description="Disordered" evidence="2">
    <location>
        <begin position="141"/>
        <end position="171"/>
    </location>
</feature>